<dbReference type="GO" id="GO:0016874">
    <property type="term" value="F:ligase activity"/>
    <property type="evidence" value="ECO:0007669"/>
    <property type="project" value="UniProtKB-KW"/>
</dbReference>
<dbReference type="EC" id="3.1.4.58" evidence="2"/>
<protein>
    <recommendedName>
        <fullName evidence="2">RNA 2',3'-cyclic phosphodiesterase</fullName>
        <shortName evidence="2">RNA 2',3'-CPDase</shortName>
        <ecNumber evidence="2">3.1.4.58</ecNumber>
    </recommendedName>
</protein>
<dbReference type="OrthoDB" id="9789350at2"/>
<dbReference type="InterPro" id="IPR009097">
    <property type="entry name" value="Cyclic_Pdiesterase"/>
</dbReference>
<gene>
    <name evidence="4" type="ORF">THTE_3827</name>
</gene>
<comment type="similarity">
    <text evidence="2">Belongs to the 2H phosphoesterase superfamily. ThpR family.</text>
</comment>
<dbReference type="Gene3D" id="3.90.1140.10">
    <property type="entry name" value="Cyclic phosphodiesterase"/>
    <property type="match status" value="1"/>
</dbReference>
<accession>A0A286RKG0</accession>
<reference evidence="4 5" key="1">
    <citation type="journal article" name="Front. Microbiol.">
        <title>Sugar Metabolism of the First Thermophilic Planctomycete Thermogutta terrifontis: Comparative Genomic and Transcriptomic Approaches.</title>
        <authorList>
            <person name="Elcheninov A.G."/>
            <person name="Menzel P."/>
            <person name="Gudbergsdottir S.R."/>
            <person name="Slesarev A.I."/>
            <person name="Kadnikov V.V."/>
            <person name="Krogh A."/>
            <person name="Bonch-Osmolovskaya E.A."/>
            <person name="Peng X."/>
            <person name="Kublanov I.V."/>
        </authorList>
    </citation>
    <scope>NUCLEOTIDE SEQUENCE [LARGE SCALE GENOMIC DNA]</scope>
    <source>
        <strain evidence="4 5">R1</strain>
    </source>
</reference>
<evidence type="ECO:0000313" key="5">
    <source>
        <dbReference type="Proteomes" id="UP000215086"/>
    </source>
</evidence>
<evidence type="ECO:0000256" key="2">
    <source>
        <dbReference type="HAMAP-Rule" id="MF_01940"/>
    </source>
</evidence>
<dbReference type="AlphaFoldDB" id="A0A286RKG0"/>
<dbReference type="RefSeq" id="WP_095416215.1">
    <property type="nucleotide sequence ID" value="NZ_CP018477.1"/>
</dbReference>
<keyword evidence="5" id="KW-1185">Reference proteome</keyword>
<feature type="short sequence motif" description="HXTX 1" evidence="2">
    <location>
        <begin position="44"/>
        <end position="47"/>
    </location>
</feature>
<organism evidence="4 5">
    <name type="scientific">Thermogutta terrifontis</name>
    <dbReference type="NCBI Taxonomy" id="1331910"/>
    <lineage>
        <taxon>Bacteria</taxon>
        <taxon>Pseudomonadati</taxon>
        <taxon>Planctomycetota</taxon>
        <taxon>Planctomycetia</taxon>
        <taxon>Pirellulales</taxon>
        <taxon>Thermoguttaceae</taxon>
        <taxon>Thermogutta</taxon>
    </lineage>
</organism>
<dbReference type="EMBL" id="CP018477">
    <property type="protein sequence ID" value="ASV76428.1"/>
    <property type="molecule type" value="Genomic_DNA"/>
</dbReference>
<dbReference type="Pfam" id="PF02834">
    <property type="entry name" value="LigT_PEase"/>
    <property type="match status" value="2"/>
</dbReference>
<evidence type="ECO:0000313" key="4">
    <source>
        <dbReference type="EMBL" id="ASV76428.1"/>
    </source>
</evidence>
<comment type="catalytic activity">
    <reaction evidence="2">
        <text>a 3'-end 2',3'-cyclophospho-ribonucleotide-RNA + H2O = a 3'-end 2'-phospho-ribonucleotide-RNA + H(+)</text>
        <dbReference type="Rhea" id="RHEA:11828"/>
        <dbReference type="Rhea" id="RHEA-COMP:10464"/>
        <dbReference type="Rhea" id="RHEA-COMP:17353"/>
        <dbReference type="ChEBI" id="CHEBI:15377"/>
        <dbReference type="ChEBI" id="CHEBI:15378"/>
        <dbReference type="ChEBI" id="CHEBI:83064"/>
        <dbReference type="ChEBI" id="CHEBI:173113"/>
        <dbReference type="EC" id="3.1.4.58"/>
    </reaction>
</comment>
<feature type="domain" description="Phosphoesterase HXTX" evidence="3">
    <location>
        <begin position="103"/>
        <end position="181"/>
    </location>
</feature>
<name>A0A286RKG0_9BACT</name>
<dbReference type="GO" id="GO:0008664">
    <property type="term" value="F:RNA 2',3'-cyclic 3'-phosphodiesterase activity"/>
    <property type="evidence" value="ECO:0007669"/>
    <property type="project" value="UniProtKB-EC"/>
</dbReference>
<evidence type="ECO:0000256" key="1">
    <source>
        <dbReference type="ARBA" id="ARBA00022801"/>
    </source>
</evidence>
<feature type="short sequence motif" description="HXTX 2" evidence="2">
    <location>
        <begin position="131"/>
        <end position="134"/>
    </location>
</feature>
<dbReference type="Proteomes" id="UP000215086">
    <property type="component" value="Chromosome"/>
</dbReference>
<sequence length="191" mass="21316">MKSKVRTFIAVEVDEGVRSRASKLIKQLRQSGADVTWVAPENMHLTIKFLGDVDYRDVYHVCRAVEECVATVEPFTVEIRGVGAFPSLERPRVIWLGVDLGAAEMEALNERVESALSAIGFPREGRKFHAHLTLGRVRKSGRAVEHLVAMLREYQDVEFGPTTVDQLVIFSSELLPTGPVYEPMGHAELRG</sequence>
<dbReference type="InterPro" id="IPR014051">
    <property type="entry name" value="Phosphoesterase_HXTX"/>
</dbReference>
<evidence type="ECO:0000259" key="3">
    <source>
        <dbReference type="Pfam" id="PF02834"/>
    </source>
</evidence>
<comment type="function">
    <text evidence="2">Hydrolyzes RNA 2',3'-cyclic phosphodiester to an RNA 2'-phosphomonoester.</text>
</comment>
<dbReference type="PANTHER" id="PTHR35561:SF1">
    <property type="entry name" value="RNA 2',3'-CYCLIC PHOSPHODIESTERASE"/>
    <property type="match status" value="1"/>
</dbReference>
<feature type="active site" description="Proton acceptor" evidence="2">
    <location>
        <position position="131"/>
    </location>
</feature>
<dbReference type="GO" id="GO:0004113">
    <property type="term" value="F:2',3'-cyclic-nucleotide 3'-phosphodiesterase activity"/>
    <property type="evidence" value="ECO:0007669"/>
    <property type="project" value="InterPro"/>
</dbReference>
<dbReference type="InterPro" id="IPR004175">
    <property type="entry name" value="RNA_CPDase"/>
</dbReference>
<keyword evidence="1 2" id="KW-0378">Hydrolase</keyword>
<feature type="active site" description="Proton donor" evidence="2">
    <location>
        <position position="44"/>
    </location>
</feature>
<dbReference type="KEGG" id="ttf:THTE_3827"/>
<dbReference type="HAMAP" id="MF_01940">
    <property type="entry name" value="RNA_CPDase"/>
    <property type="match status" value="1"/>
</dbReference>
<proteinExistence type="inferred from homology"/>
<feature type="domain" description="Phosphoesterase HXTX" evidence="3">
    <location>
        <begin position="11"/>
        <end position="95"/>
    </location>
</feature>
<dbReference type="PANTHER" id="PTHR35561">
    <property type="entry name" value="RNA 2',3'-CYCLIC PHOSPHODIESTERASE"/>
    <property type="match status" value="1"/>
</dbReference>
<dbReference type="NCBIfam" id="TIGR02258">
    <property type="entry name" value="2_5_ligase"/>
    <property type="match status" value="1"/>
</dbReference>
<keyword evidence="4" id="KW-0436">Ligase</keyword>
<dbReference type="SUPFAM" id="SSF55144">
    <property type="entry name" value="LigT-like"/>
    <property type="match status" value="1"/>
</dbReference>